<accession>A0A1B9G1N7</accession>
<protein>
    <submittedName>
        <fullName evidence="3">Uncharacterized protein</fullName>
    </submittedName>
</protein>
<dbReference type="GeneID" id="30209146"/>
<dbReference type="Proteomes" id="UP000092730">
    <property type="component" value="Chromosome 4"/>
</dbReference>
<dbReference type="VEuPathDB" id="FungiDB:I302_04747"/>
<dbReference type="EMBL" id="CP144544">
    <property type="protein sequence ID" value="WVW83608.1"/>
    <property type="molecule type" value="Genomic_DNA"/>
</dbReference>
<reference evidence="4" key="2">
    <citation type="submission" date="2013-07" db="EMBL/GenBank/DDBJ databases">
        <authorList>
            <consortium name="The Broad Institute Genome Sequencing Platform"/>
            <person name="Cuomo C."/>
            <person name="Litvintseva A."/>
            <person name="Chen Y."/>
            <person name="Heitman J."/>
            <person name="Sun S."/>
            <person name="Springer D."/>
            <person name="Dromer F."/>
            <person name="Young S.K."/>
            <person name="Zeng Q."/>
            <person name="Gargeya S."/>
            <person name="Fitzgerald M."/>
            <person name="Abouelleil A."/>
            <person name="Alvarado L."/>
            <person name="Berlin A.M."/>
            <person name="Chapman S.B."/>
            <person name="Dewar J."/>
            <person name="Goldberg J."/>
            <person name="Griggs A."/>
            <person name="Gujja S."/>
            <person name="Hansen M."/>
            <person name="Howarth C."/>
            <person name="Imamovic A."/>
            <person name="Larimer J."/>
            <person name="McCowan C."/>
            <person name="Murphy C."/>
            <person name="Pearson M."/>
            <person name="Priest M."/>
            <person name="Roberts A."/>
            <person name="Saif S."/>
            <person name="Shea T."/>
            <person name="Sykes S."/>
            <person name="Wortman J."/>
            <person name="Nusbaum C."/>
            <person name="Birren B."/>
        </authorList>
    </citation>
    <scope>NUCLEOTIDE SEQUENCE</scope>
    <source>
        <strain evidence="4">CBS 10118</strain>
    </source>
</reference>
<reference evidence="4" key="4">
    <citation type="submission" date="2024-02" db="EMBL/GenBank/DDBJ databases">
        <title>Comparative genomics of Cryptococcus and Kwoniella reveals pathogenesis evolution and contrasting modes of karyotype evolution via chromosome fusion or intercentromeric recombination.</title>
        <authorList>
            <person name="Coelho M.A."/>
            <person name="David-Palma M."/>
            <person name="Shea T."/>
            <person name="Bowers K."/>
            <person name="McGinley-Smith S."/>
            <person name="Mohammad A.W."/>
            <person name="Gnirke A."/>
            <person name="Yurkov A.M."/>
            <person name="Nowrousian M."/>
            <person name="Sun S."/>
            <person name="Cuomo C.A."/>
            <person name="Heitman J."/>
        </authorList>
    </citation>
    <scope>NUCLEOTIDE SEQUENCE</scope>
    <source>
        <strain evidence="4">CBS 10118</strain>
    </source>
</reference>
<keyword evidence="2" id="KW-0732">Signal</keyword>
<proteinExistence type="predicted"/>
<feature type="compositionally biased region" description="Polar residues" evidence="1">
    <location>
        <begin position="30"/>
        <end position="39"/>
    </location>
</feature>
<name>A0A1B9G1N7_9TREE</name>
<dbReference type="RefSeq" id="XP_019046007.1">
    <property type="nucleotide sequence ID" value="XM_019191377.1"/>
</dbReference>
<sequence>MSLRTSLSLAVLSSSSLGVLASPVFMDTSTSTGVATPTSAVKRALDGPKARRGTPSCPSVPAPDFLNITQDAYPFVGGPRSSGTLVSPYFEPSWGFYIQKTTYPPSTPPNTVLQSCLDLTHTRPTSFYFNDDG</sequence>
<evidence type="ECO:0000256" key="2">
    <source>
        <dbReference type="SAM" id="SignalP"/>
    </source>
</evidence>
<dbReference type="EMBL" id="KI894021">
    <property type="protein sequence ID" value="OCF24937.1"/>
    <property type="molecule type" value="Genomic_DNA"/>
</dbReference>
<evidence type="ECO:0000313" key="4">
    <source>
        <dbReference type="EMBL" id="WVW83608.1"/>
    </source>
</evidence>
<dbReference type="AlphaFoldDB" id="A0A1B9G1N7"/>
<evidence type="ECO:0000313" key="3">
    <source>
        <dbReference type="EMBL" id="OCF24937.1"/>
    </source>
</evidence>
<feature type="chain" id="PRO_5042334773" evidence="2">
    <location>
        <begin position="22"/>
        <end position="133"/>
    </location>
</feature>
<feature type="region of interest" description="Disordered" evidence="1">
    <location>
        <begin position="30"/>
        <end position="58"/>
    </location>
</feature>
<evidence type="ECO:0000313" key="5">
    <source>
        <dbReference type="Proteomes" id="UP000092730"/>
    </source>
</evidence>
<reference evidence="3" key="3">
    <citation type="submission" date="2014-01" db="EMBL/GenBank/DDBJ databases">
        <title>Evolution of pathogenesis and genome organization in the Tremellales.</title>
        <authorList>
            <person name="Cuomo C."/>
            <person name="Litvintseva A."/>
            <person name="Heitman J."/>
            <person name="Chen Y."/>
            <person name="Sun S."/>
            <person name="Springer D."/>
            <person name="Dromer F."/>
            <person name="Young S."/>
            <person name="Zeng Q."/>
            <person name="Chapman S."/>
            <person name="Gujja S."/>
            <person name="Saif S."/>
            <person name="Birren B."/>
        </authorList>
    </citation>
    <scope>NUCLEOTIDE SEQUENCE</scope>
    <source>
        <strain evidence="3">CBS 10118</strain>
    </source>
</reference>
<keyword evidence="5" id="KW-1185">Reference proteome</keyword>
<reference evidence="3" key="1">
    <citation type="submission" date="2013-07" db="EMBL/GenBank/DDBJ databases">
        <title>The Genome Sequence of Cryptococcus bestiolae CBS10118.</title>
        <authorList>
            <consortium name="The Broad Institute Genome Sequencing Platform"/>
            <person name="Cuomo C."/>
            <person name="Litvintseva A."/>
            <person name="Chen Y."/>
            <person name="Heitman J."/>
            <person name="Sun S."/>
            <person name="Springer D."/>
            <person name="Dromer F."/>
            <person name="Young S.K."/>
            <person name="Zeng Q."/>
            <person name="Gargeya S."/>
            <person name="Fitzgerald M."/>
            <person name="Abouelleil A."/>
            <person name="Alvarado L."/>
            <person name="Berlin A.M."/>
            <person name="Chapman S.B."/>
            <person name="Dewar J."/>
            <person name="Goldberg J."/>
            <person name="Griggs A."/>
            <person name="Gujja S."/>
            <person name="Hansen M."/>
            <person name="Howarth C."/>
            <person name="Imamovic A."/>
            <person name="Larimer J."/>
            <person name="McCowan C."/>
            <person name="Murphy C."/>
            <person name="Pearson M."/>
            <person name="Priest M."/>
            <person name="Roberts A."/>
            <person name="Saif S."/>
            <person name="Shea T."/>
            <person name="Sykes S."/>
            <person name="Wortman J."/>
            <person name="Nusbaum C."/>
            <person name="Birren B."/>
        </authorList>
    </citation>
    <scope>NUCLEOTIDE SEQUENCE [LARGE SCALE GENOMIC DNA]</scope>
    <source>
        <strain evidence="3">CBS 10118</strain>
    </source>
</reference>
<gene>
    <name evidence="3" type="ORF">I302_04747</name>
    <name evidence="4" type="ORF">I302_105629</name>
</gene>
<feature type="signal peptide" evidence="2">
    <location>
        <begin position="1"/>
        <end position="21"/>
    </location>
</feature>
<evidence type="ECO:0000256" key="1">
    <source>
        <dbReference type="SAM" id="MobiDB-lite"/>
    </source>
</evidence>
<organism evidence="3">
    <name type="scientific">Kwoniella bestiolae CBS 10118</name>
    <dbReference type="NCBI Taxonomy" id="1296100"/>
    <lineage>
        <taxon>Eukaryota</taxon>
        <taxon>Fungi</taxon>
        <taxon>Dikarya</taxon>
        <taxon>Basidiomycota</taxon>
        <taxon>Agaricomycotina</taxon>
        <taxon>Tremellomycetes</taxon>
        <taxon>Tremellales</taxon>
        <taxon>Cryptococcaceae</taxon>
        <taxon>Kwoniella</taxon>
    </lineage>
</organism>
<dbReference type="KEGG" id="kbi:30209146"/>